<evidence type="ECO:0000256" key="4">
    <source>
        <dbReference type="ARBA" id="ARBA00022475"/>
    </source>
</evidence>
<evidence type="ECO:0000256" key="1">
    <source>
        <dbReference type="ARBA" id="ARBA00004162"/>
    </source>
</evidence>
<sequence length="1317" mass="144432">MTLLKMQLGEKGVLQGSNMRNALLTVAAAFLLLSSCWAEAFPRNIAVPCVFSGLNQKPKGLSLHSESSSPCALHSKHQLQMLIAAVQEDITTSSSDKELVQLNPVVRPAAKIADSFKDLGLRASIISREREDVGEITTSRNDELGGLTIDEDDCLNPRNRRGRRGERSCGRKLAQNGGDGSYHDSDTYMPYDNKDSQLLLTLKHALNDTETKVLENWNFTIHPHFCNWTGIECDRSDQYVVAIRLPGQRLSGYLPYGLAGLLNLNTLDLSNNRISGYLPTDLVNASVLVYLDLSNNFFTGEIPAFGRNTQILETLSLTKNRLRGRIPSSLGECLELRNINFNRNKLRGSIPSELGSLTKLETLYLNGNKLSGTMPSSLGNCKSLQALDVGWNQITGVIPDEYEALEALEGLYLYGNSINGSIPDWLASLRSLSYLHLYANEFSGEIPQALGDSKVLQSINLSNNSLIGVIPSSLGNSPYLFELDISVNNLTGSIPPELASLENLKELRLERNQLTRQIPPAFSDSVNLITIALSNNQLSGQIFELDKLKNLRRLSLEENRLNGSIPKSVTLCTNLFELNLSRNSLTGPIPDALGDLTGLAYLGLSDNELIGSLPDSLTLCTGLQYLLLSNNAFEGSLPVDVGFLDLLVYVDLSNNSLGGALPEGMGKLTKLQYLNLERNLLEGQIPESLENLLQLEDLRLGFNYLKGPIPSQLSSLTKLQTLTLNDNNFTASIPESLGQLQNLNVLYLHGNGLSGPIPSTLGNLTQLKDFSLAENLLTGGIPPSLLRGLSGLEANFSLGHNRLGGPIPLEVGFLAKVKSINLTSNRFNESIPDEVGHCSALVKLDLSSNELTGILPVSLGNLQYLQALNVSHNELQGSIPTGLGMLNSLVVLDLSVNNLSGSIPRSLAELSHLRFLNVSNNDLSGEIILLGSFKYLSASSFWGNPGLCGAILGKLCNGALDIESEGSKKQMWIYIGVAIGAFIILAILAVALFIWCRKPYPVGQLQVNGANRGSIIARSELFYPQLRFTAQDLKLATENFSEVNILGTGRMSRVYRGVLPELVLVAIKKLKFPSEADIPSQFICELDDLTRLRHKHLVAVLGYCFEADLNALVVQFMSNGSLEEHLHKSRDLGWAARARIAVGVAKALTYLHHECGPAVVHCDLKPSNILLDAELEPHLEDFGLSRLIFAHKLIAMSDSSLGSSVGYFPPEYLHSPTVSPKGDVYSYGIVLIEMLTGRRPSSDMFHNELTIRRWCQSFYPERTREVLDRTLFLESPSSSQSAANEKQMSQYMKVALMCTREIPEERPTMRHVLDLMR</sequence>
<feature type="domain" description="Protein kinase" evidence="24">
    <location>
        <begin position="1040"/>
        <end position="1317"/>
    </location>
</feature>
<evidence type="ECO:0000256" key="11">
    <source>
        <dbReference type="ARBA" id="ARBA00022737"/>
    </source>
</evidence>
<gene>
    <name evidence="25" type="ORF">R1flu_008449</name>
</gene>
<evidence type="ECO:0000256" key="10">
    <source>
        <dbReference type="ARBA" id="ARBA00022729"/>
    </source>
</evidence>
<keyword evidence="7" id="KW-0433">Leucine-rich repeat</keyword>
<keyword evidence="5" id="KW-0723">Serine/threonine-protein kinase</keyword>
<evidence type="ECO:0000256" key="8">
    <source>
        <dbReference type="ARBA" id="ARBA00022679"/>
    </source>
</evidence>
<keyword evidence="11" id="KW-0677">Repeat</keyword>
<dbReference type="Pfam" id="PF08263">
    <property type="entry name" value="LRRNT_2"/>
    <property type="match status" value="1"/>
</dbReference>
<dbReference type="SMART" id="SM00369">
    <property type="entry name" value="LRR_TYP"/>
    <property type="match status" value="14"/>
</dbReference>
<dbReference type="GO" id="GO:0005524">
    <property type="term" value="F:ATP binding"/>
    <property type="evidence" value="ECO:0007669"/>
    <property type="project" value="UniProtKB-UniRule"/>
</dbReference>
<dbReference type="PROSITE" id="PS50011">
    <property type="entry name" value="PROTEIN_KINASE_DOM"/>
    <property type="match status" value="1"/>
</dbReference>
<comment type="subcellular location">
    <subcellularLocation>
        <location evidence="1">Cell membrane</location>
        <topology evidence="1">Single-pass membrane protein</topology>
    </subcellularLocation>
</comment>
<dbReference type="GO" id="GO:0009791">
    <property type="term" value="P:post-embryonic development"/>
    <property type="evidence" value="ECO:0007669"/>
    <property type="project" value="UniProtKB-ARBA"/>
</dbReference>
<comment type="catalytic activity">
    <reaction evidence="20">
        <text>L-seryl-[protein] + ATP = O-phospho-L-seryl-[protein] + ADP + H(+)</text>
        <dbReference type="Rhea" id="RHEA:17989"/>
        <dbReference type="Rhea" id="RHEA-COMP:9863"/>
        <dbReference type="Rhea" id="RHEA-COMP:11604"/>
        <dbReference type="ChEBI" id="CHEBI:15378"/>
        <dbReference type="ChEBI" id="CHEBI:29999"/>
        <dbReference type="ChEBI" id="CHEBI:30616"/>
        <dbReference type="ChEBI" id="CHEBI:83421"/>
        <dbReference type="ChEBI" id="CHEBI:456216"/>
        <dbReference type="EC" id="2.7.11.1"/>
    </reaction>
</comment>
<evidence type="ECO:0000256" key="2">
    <source>
        <dbReference type="ARBA" id="ARBA00008684"/>
    </source>
</evidence>
<dbReference type="FunFam" id="3.80.10.10:FF:000275">
    <property type="entry name" value="Leucine-rich repeat receptor-like protein kinase"/>
    <property type="match status" value="1"/>
</dbReference>
<dbReference type="Gene3D" id="3.30.200.20">
    <property type="entry name" value="Phosphorylase Kinase, domain 1"/>
    <property type="match status" value="1"/>
</dbReference>
<evidence type="ECO:0000313" key="25">
    <source>
        <dbReference type="EMBL" id="KAL2624204.1"/>
    </source>
</evidence>
<evidence type="ECO:0000256" key="21">
    <source>
        <dbReference type="PROSITE-ProRule" id="PRU10141"/>
    </source>
</evidence>
<organism evidence="25 26">
    <name type="scientific">Riccia fluitans</name>
    <dbReference type="NCBI Taxonomy" id="41844"/>
    <lineage>
        <taxon>Eukaryota</taxon>
        <taxon>Viridiplantae</taxon>
        <taxon>Streptophyta</taxon>
        <taxon>Embryophyta</taxon>
        <taxon>Marchantiophyta</taxon>
        <taxon>Marchantiopsida</taxon>
        <taxon>Marchantiidae</taxon>
        <taxon>Marchantiales</taxon>
        <taxon>Ricciaceae</taxon>
        <taxon>Riccia</taxon>
    </lineage>
</organism>
<dbReference type="Proteomes" id="UP001605036">
    <property type="component" value="Unassembled WGS sequence"/>
</dbReference>
<dbReference type="PANTHER" id="PTHR48006">
    <property type="entry name" value="LEUCINE-RICH REPEAT-CONTAINING PROTEIN DDB_G0281931-RELATED"/>
    <property type="match status" value="1"/>
</dbReference>
<dbReference type="EMBL" id="JBHFFA010000005">
    <property type="protein sequence ID" value="KAL2624204.1"/>
    <property type="molecule type" value="Genomic_DNA"/>
</dbReference>
<keyword evidence="26" id="KW-1185">Reference proteome</keyword>
<dbReference type="InterPro" id="IPR000719">
    <property type="entry name" value="Prot_kinase_dom"/>
</dbReference>
<dbReference type="InterPro" id="IPR008271">
    <property type="entry name" value="Ser/Thr_kinase_AS"/>
</dbReference>
<dbReference type="SMART" id="SM00365">
    <property type="entry name" value="LRR_SD22"/>
    <property type="match status" value="8"/>
</dbReference>
<comment type="similarity">
    <text evidence="2">Belongs to the protein kinase superfamily. Ser/Thr protein kinase family.</text>
</comment>
<evidence type="ECO:0000256" key="6">
    <source>
        <dbReference type="ARBA" id="ARBA00022553"/>
    </source>
</evidence>
<keyword evidence="9 23" id="KW-0812">Transmembrane</keyword>
<keyword evidence="17" id="KW-0675">Receptor</keyword>
<evidence type="ECO:0000313" key="26">
    <source>
        <dbReference type="Proteomes" id="UP001605036"/>
    </source>
</evidence>
<dbReference type="FunFam" id="1.10.510.10:FF:000358">
    <property type="entry name" value="Putative leucine-rich repeat receptor-like serine/threonine-protein kinase"/>
    <property type="match status" value="1"/>
</dbReference>
<dbReference type="GO" id="GO:0004674">
    <property type="term" value="F:protein serine/threonine kinase activity"/>
    <property type="evidence" value="ECO:0007669"/>
    <property type="project" value="UniProtKB-KW"/>
</dbReference>
<accession>A0ABD1YCR0</accession>
<keyword evidence="4" id="KW-1003">Cell membrane</keyword>
<keyword evidence="16 23" id="KW-0472">Membrane</keyword>
<evidence type="ECO:0000256" key="15">
    <source>
        <dbReference type="ARBA" id="ARBA00022989"/>
    </source>
</evidence>
<evidence type="ECO:0000256" key="9">
    <source>
        <dbReference type="ARBA" id="ARBA00022692"/>
    </source>
</evidence>
<proteinExistence type="inferred from homology"/>
<dbReference type="PROSITE" id="PS00108">
    <property type="entry name" value="PROTEIN_KINASE_ST"/>
    <property type="match status" value="1"/>
</dbReference>
<keyword evidence="6" id="KW-0597">Phosphoprotein</keyword>
<dbReference type="InterPro" id="IPR001611">
    <property type="entry name" value="Leu-rich_rpt"/>
</dbReference>
<dbReference type="SUPFAM" id="SSF52047">
    <property type="entry name" value="RNI-like"/>
    <property type="match status" value="1"/>
</dbReference>
<dbReference type="FunFam" id="3.80.10.10:FF:000383">
    <property type="entry name" value="Leucine-rich repeat receptor protein kinase EMS1"/>
    <property type="match status" value="1"/>
</dbReference>
<keyword evidence="12 21" id="KW-0547">Nucleotide-binding</keyword>
<dbReference type="InterPro" id="IPR003591">
    <property type="entry name" value="Leu-rich_rpt_typical-subtyp"/>
</dbReference>
<dbReference type="InterPro" id="IPR032675">
    <property type="entry name" value="LRR_dom_sf"/>
</dbReference>
<keyword evidence="18" id="KW-0325">Glycoprotein</keyword>
<dbReference type="SUPFAM" id="SSF56112">
    <property type="entry name" value="Protein kinase-like (PK-like)"/>
    <property type="match status" value="1"/>
</dbReference>
<dbReference type="SUPFAM" id="SSF52058">
    <property type="entry name" value="L domain-like"/>
    <property type="match status" value="2"/>
</dbReference>
<evidence type="ECO:0000259" key="24">
    <source>
        <dbReference type="PROSITE" id="PS50011"/>
    </source>
</evidence>
<dbReference type="Pfam" id="PF00560">
    <property type="entry name" value="LRR_1"/>
    <property type="match status" value="9"/>
</dbReference>
<dbReference type="PRINTS" id="PR00019">
    <property type="entry name" value="LEURICHRPT"/>
</dbReference>
<evidence type="ECO:0000256" key="3">
    <source>
        <dbReference type="ARBA" id="ARBA00012513"/>
    </source>
</evidence>
<dbReference type="CDD" id="cd14066">
    <property type="entry name" value="STKc_IRAK"/>
    <property type="match status" value="1"/>
</dbReference>
<dbReference type="InterPro" id="IPR017441">
    <property type="entry name" value="Protein_kinase_ATP_BS"/>
</dbReference>
<protein>
    <recommendedName>
        <fullName evidence="3">non-specific serine/threonine protein kinase</fullName>
        <ecNumber evidence="3">2.7.11.1</ecNumber>
    </recommendedName>
</protein>
<name>A0ABD1YCR0_9MARC</name>
<dbReference type="Pfam" id="PF00069">
    <property type="entry name" value="Pkinase"/>
    <property type="match status" value="1"/>
</dbReference>
<keyword evidence="15 23" id="KW-1133">Transmembrane helix</keyword>
<evidence type="ECO:0000256" key="20">
    <source>
        <dbReference type="ARBA" id="ARBA00048679"/>
    </source>
</evidence>
<evidence type="ECO:0000256" key="19">
    <source>
        <dbReference type="ARBA" id="ARBA00047899"/>
    </source>
</evidence>
<dbReference type="PANTHER" id="PTHR48006:SF102">
    <property type="entry name" value="LEUCINE-RICH REPEAT-CONTAINING PROTEIN DDB_G0281931-RELATED"/>
    <property type="match status" value="1"/>
</dbReference>
<comment type="catalytic activity">
    <reaction evidence="19">
        <text>L-threonyl-[protein] + ATP = O-phospho-L-threonyl-[protein] + ADP + H(+)</text>
        <dbReference type="Rhea" id="RHEA:46608"/>
        <dbReference type="Rhea" id="RHEA-COMP:11060"/>
        <dbReference type="Rhea" id="RHEA-COMP:11605"/>
        <dbReference type="ChEBI" id="CHEBI:15378"/>
        <dbReference type="ChEBI" id="CHEBI:30013"/>
        <dbReference type="ChEBI" id="CHEBI:30616"/>
        <dbReference type="ChEBI" id="CHEBI:61977"/>
        <dbReference type="ChEBI" id="CHEBI:456216"/>
        <dbReference type="EC" id="2.7.11.1"/>
    </reaction>
</comment>
<feature type="binding site" evidence="21">
    <location>
        <position position="1069"/>
    </location>
    <ligand>
        <name>ATP</name>
        <dbReference type="ChEBI" id="CHEBI:30616"/>
    </ligand>
</feature>
<dbReference type="InterPro" id="IPR011009">
    <property type="entry name" value="Kinase-like_dom_sf"/>
</dbReference>
<dbReference type="PROSITE" id="PS00107">
    <property type="entry name" value="PROTEIN_KINASE_ATP"/>
    <property type="match status" value="1"/>
</dbReference>
<keyword evidence="13" id="KW-0418">Kinase</keyword>
<dbReference type="FunFam" id="3.80.10.10:FF:000041">
    <property type="entry name" value="LRR receptor-like serine/threonine-protein kinase ERECTA"/>
    <property type="match status" value="2"/>
</dbReference>
<evidence type="ECO:0000256" key="14">
    <source>
        <dbReference type="ARBA" id="ARBA00022840"/>
    </source>
</evidence>
<dbReference type="EC" id="2.7.11.1" evidence="3"/>
<evidence type="ECO:0000256" key="17">
    <source>
        <dbReference type="ARBA" id="ARBA00023170"/>
    </source>
</evidence>
<dbReference type="Pfam" id="PF13855">
    <property type="entry name" value="LRR_8"/>
    <property type="match status" value="4"/>
</dbReference>
<feature type="region of interest" description="Disordered" evidence="22">
    <location>
        <begin position="155"/>
        <end position="188"/>
    </location>
</feature>
<dbReference type="GO" id="GO:0005886">
    <property type="term" value="C:plasma membrane"/>
    <property type="evidence" value="ECO:0007669"/>
    <property type="project" value="UniProtKB-SubCell"/>
</dbReference>
<evidence type="ECO:0000256" key="13">
    <source>
        <dbReference type="ARBA" id="ARBA00022777"/>
    </source>
</evidence>
<evidence type="ECO:0000256" key="16">
    <source>
        <dbReference type="ARBA" id="ARBA00023136"/>
    </source>
</evidence>
<evidence type="ECO:0000256" key="18">
    <source>
        <dbReference type="ARBA" id="ARBA00023180"/>
    </source>
</evidence>
<comment type="caution">
    <text evidence="25">The sequence shown here is derived from an EMBL/GenBank/DDBJ whole genome shotgun (WGS) entry which is preliminary data.</text>
</comment>
<reference evidence="25 26" key="1">
    <citation type="submission" date="2024-09" db="EMBL/GenBank/DDBJ databases">
        <title>Chromosome-scale assembly of Riccia fluitans.</title>
        <authorList>
            <person name="Paukszto L."/>
            <person name="Sawicki J."/>
            <person name="Karawczyk K."/>
            <person name="Piernik-Szablinska J."/>
            <person name="Szczecinska M."/>
            <person name="Mazdziarz M."/>
        </authorList>
    </citation>
    <scope>NUCLEOTIDE SEQUENCE [LARGE SCALE GENOMIC DNA]</scope>
    <source>
        <strain evidence="25">Rf_01</strain>
        <tissue evidence="25">Aerial parts of the thallus</tissue>
    </source>
</reference>
<dbReference type="Gene3D" id="1.10.510.10">
    <property type="entry name" value="Transferase(Phosphotransferase) domain 1"/>
    <property type="match status" value="1"/>
</dbReference>
<keyword evidence="8" id="KW-0808">Transferase</keyword>
<keyword evidence="10" id="KW-0732">Signal</keyword>
<dbReference type="Gene3D" id="3.80.10.10">
    <property type="entry name" value="Ribonuclease Inhibitor"/>
    <property type="match status" value="5"/>
</dbReference>
<evidence type="ECO:0000256" key="12">
    <source>
        <dbReference type="ARBA" id="ARBA00022741"/>
    </source>
</evidence>
<evidence type="ECO:0000256" key="22">
    <source>
        <dbReference type="SAM" id="MobiDB-lite"/>
    </source>
</evidence>
<dbReference type="InterPro" id="IPR051824">
    <property type="entry name" value="LRR_Rcpt-Like_S/T_Kinase"/>
</dbReference>
<evidence type="ECO:0000256" key="5">
    <source>
        <dbReference type="ARBA" id="ARBA00022527"/>
    </source>
</evidence>
<dbReference type="InterPro" id="IPR013210">
    <property type="entry name" value="LRR_N_plant-typ"/>
</dbReference>
<dbReference type="FunFam" id="3.80.10.10:FF:000233">
    <property type="entry name" value="Leucine-rich repeat receptor-like protein kinase TDR"/>
    <property type="match status" value="1"/>
</dbReference>
<evidence type="ECO:0000256" key="23">
    <source>
        <dbReference type="SAM" id="Phobius"/>
    </source>
</evidence>
<feature type="transmembrane region" description="Helical" evidence="23">
    <location>
        <begin position="971"/>
        <end position="996"/>
    </location>
</feature>
<dbReference type="SMART" id="SM00220">
    <property type="entry name" value="S_TKc"/>
    <property type="match status" value="1"/>
</dbReference>
<keyword evidence="14 21" id="KW-0067">ATP-binding</keyword>
<evidence type="ECO:0000256" key="7">
    <source>
        <dbReference type="ARBA" id="ARBA00022614"/>
    </source>
</evidence>